<sequence length="290" mass="32616">MIIDSHFHLAPETLSTDDIITLMDRYGIEKTALIAKLCGPIEEPGEGLLQVMRTLMGRNLTRCLVKPFVSRFSDEGEVILPNGAVPIDPDPDNEAVFEAVDRYPDRLYGWAFVNPHGFRHPVEELKRWENHSGFIGGKAHPFWHRYPPKALAPVAERLDQNSKPLLIHLGFGEHGSILPLARAFPRLKIILAHAGVPYYQSLWKEIANLPNIYLDLSASAFVNESIMKQAVATLGPDRCLFGTDGPFGPRDCTGHFDYGHMQSRIRCTFPDPGTQKRLFEDTFREITGMV</sequence>
<gene>
    <name evidence="3" type="ORF">DSLASN_27010</name>
</gene>
<dbReference type="SUPFAM" id="SSF51556">
    <property type="entry name" value="Metallo-dependent hydrolases"/>
    <property type="match status" value="1"/>
</dbReference>
<accession>A0ABM7PHK7</accession>
<dbReference type="Gene3D" id="3.20.20.140">
    <property type="entry name" value="Metal-dependent hydrolases"/>
    <property type="match status" value="1"/>
</dbReference>
<name>A0ABM7PHK7_9BACT</name>
<feature type="domain" description="Amidohydrolase-related" evidence="2">
    <location>
        <begin position="3"/>
        <end position="281"/>
    </location>
</feature>
<dbReference type="InterPro" id="IPR032465">
    <property type="entry name" value="ACMSD"/>
</dbReference>
<dbReference type="EMBL" id="AP024488">
    <property type="protein sequence ID" value="BCS97069.1"/>
    <property type="molecule type" value="Genomic_DNA"/>
</dbReference>
<evidence type="ECO:0000313" key="4">
    <source>
        <dbReference type="Proteomes" id="UP001320148"/>
    </source>
</evidence>
<evidence type="ECO:0000259" key="2">
    <source>
        <dbReference type="Pfam" id="PF04909"/>
    </source>
</evidence>
<dbReference type="Proteomes" id="UP001320148">
    <property type="component" value="Chromosome"/>
</dbReference>
<dbReference type="InterPro" id="IPR006680">
    <property type="entry name" value="Amidohydro-rel"/>
</dbReference>
<keyword evidence="4" id="KW-1185">Reference proteome</keyword>
<proteinExistence type="predicted"/>
<evidence type="ECO:0000313" key="3">
    <source>
        <dbReference type="EMBL" id="BCS97069.1"/>
    </source>
</evidence>
<reference evidence="3 4" key="1">
    <citation type="submission" date="2021-02" db="EMBL/GenBank/DDBJ databases">
        <title>Complete genome of Desulfoluna sp. strain ASN36.</title>
        <authorList>
            <person name="Takahashi A."/>
            <person name="Kojima H."/>
            <person name="Fukui M."/>
        </authorList>
    </citation>
    <scope>NUCLEOTIDE SEQUENCE [LARGE SCALE GENOMIC DNA]</scope>
    <source>
        <strain evidence="3 4">ASN36</strain>
    </source>
</reference>
<protein>
    <recommendedName>
        <fullName evidence="2">Amidohydrolase-related domain-containing protein</fullName>
    </recommendedName>
</protein>
<dbReference type="InterPro" id="IPR032466">
    <property type="entry name" value="Metal_Hydrolase"/>
</dbReference>
<keyword evidence="1" id="KW-0456">Lyase</keyword>
<dbReference type="PANTHER" id="PTHR21240">
    <property type="entry name" value="2-AMINO-3-CARBOXYLMUCONATE-6-SEMIALDEHYDE DECARBOXYLASE"/>
    <property type="match status" value="1"/>
</dbReference>
<dbReference type="Pfam" id="PF04909">
    <property type="entry name" value="Amidohydro_2"/>
    <property type="match status" value="1"/>
</dbReference>
<organism evidence="3 4">
    <name type="scientific">Desulfoluna limicola</name>
    <dbReference type="NCBI Taxonomy" id="2810562"/>
    <lineage>
        <taxon>Bacteria</taxon>
        <taxon>Pseudomonadati</taxon>
        <taxon>Thermodesulfobacteriota</taxon>
        <taxon>Desulfobacteria</taxon>
        <taxon>Desulfobacterales</taxon>
        <taxon>Desulfolunaceae</taxon>
        <taxon>Desulfoluna</taxon>
    </lineage>
</organism>
<dbReference type="RefSeq" id="WP_236888497.1">
    <property type="nucleotide sequence ID" value="NZ_AP024488.1"/>
</dbReference>
<evidence type="ECO:0000256" key="1">
    <source>
        <dbReference type="ARBA" id="ARBA00023239"/>
    </source>
</evidence>